<sequence length="128" mass="14796">MLAIESFAGLKGIMEKDSGESLDMYEHWDRLFINGQETELMLRFFNHTSTLVIARIKVKNRRTGVATSILDWLKEYAKQNKIANIALESTTTHEINAFAEKHGFEKIEQQGMYYEGVFFGNWNLSLNN</sequence>
<organism evidence="1 2">
    <name type="scientific">Bacillus phage G</name>
    <dbReference type="NCBI Taxonomy" id="2884420"/>
    <lineage>
        <taxon>Viruses</taxon>
        <taxon>Duplodnaviria</taxon>
        <taxon>Heunggongvirae</taxon>
        <taxon>Uroviricota</taxon>
        <taxon>Caudoviricetes</taxon>
        <taxon>Donellivirus</taxon>
        <taxon>Donellivirus gee</taxon>
    </lineage>
</organism>
<gene>
    <name evidence="1" type="primary">660</name>
    <name evidence="1" type="ORF">G_660</name>
</gene>
<dbReference type="GeneID" id="18563868"/>
<name>G3MB40_9CAUD</name>
<proteinExistence type="predicted"/>
<dbReference type="Gene3D" id="3.40.630.30">
    <property type="match status" value="1"/>
</dbReference>
<dbReference type="RefSeq" id="YP_009015952.1">
    <property type="nucleotide sequence ID" value="NC_023719.1"/>
</dbReference>
<accession>G3MB40</accession>
<dbReference type="InterPro" id="IPR016181">
    <property type="entry name" value="Acyl_CoA_acyltransferase"/>
</dbReference>
<dbReference type="SUPFAM" id="SSF55729">
    <property type="entry name" value="Acyl-CoA N-acyltransferases (Nat)"/>
    <property type="match status" value="1"/>
</dbReference>
<dbReference type="Proteomes" id="UP000009273">
    <property type="component" value="Segment"/>
</dbReference>
<evidence type="ECO:0000313" key="2">
    <source>
        <dbReference type="Proteomes" id="UP000009273"/>
    </source>
</evidence>
<dbReference type="EMBL" id="JN638751">
    <property type="protein sequence ID" value="AEO93903.1"/>
    <property type="molecule type" value="Genomic_DNA"/>
</dbReference>
<dbReference type="KEGG" id="vg:18563868"/>
<protein>
    <submittedName>
        <fullName evidence="1">Gp660</fullName>
    </submittedName>
</protein>
<keyword evidence="2" id="KW-1185">Reference proteome</keyword>
<reference evidence="1 2" key="1">
    <citation type="submission" date="2011-09" db="EMBL/GenBank/DDBJ databases">
        <authorList>
            <person name="Pope W.H."/>
            <person name="Pedulla M.L."/>
            <person name="Ford M.E."/>
            <person name="Peebles C.L."/>
            <person name="Hatfull G.H."/>
            <person name="Hendrix R.W."/>
        </authorList>
    </citation>
    <scope>NUCLEOTIDE SEQUENCE [LARGE SCALE GENOMIC DNA]</scope>
    <source>
        <strain evidence="1">G</strain>
    </source>
</reference>
<evidence type="ECO:0000313" key="1">
    <source>
        <dbReference type="EMBL" id="AEO93903.1"/>
    </source>
</evidence>